<proteinExistence type="predicted"/>
<protein>
    <submittedName>
        <fullName evidence="1">Uncharacterized protein</fullName>
    </submittedName>
</protein>
<accession>A0ABU7DV17</accession>
<dbReference type="EMBL" id="JAHUTJ010036713">
    <property type="protein sequence ID" value="MED6278903.1"/>
    <property type="molecule type" value="Genomic_DNA"/>
</dbReference>
<sequence>MLSLKQCSRLVLQVRCFALANDHRSIQCCGLLGSFLVDPLLSLSAPLVLLRPEARSLEASLLQKNRNAKKANFQQQTKLKSGISLEIAQKYWFCFWHFVT</sequence>
<organism evidence="1 2">
    <name type="scientific">Characodon lateralis</name>
    <dbReference type="NCBI Taxonomy" id="208331"/>
    <lineage>
        <taxon>Eukaryota</taxon>
        <taxon>Metazoa</taxon>
        <taxon>Chordata</taxon>
        <taxon>Craniata</taxon>
        <taxon>Vertebrata</taxon>
        <taxon>Euteleostomi</taxon>
        <taxon>Actinopterygii</taxon>
        <taxon>Neopterygii</taxon>
        <taxon>Teleostei</taxon>
        <taxon>Neoteleostei</taxon>
        <taxon>Acanthomorphata</taxon>
        <taxon>Ovalentaria</taxon>
        <taxon>Atherinomorphae</taxon>
        <taxon>Cyprinodontiformes</taxon>
        <taxon>Goodeidae</taxon>
        <taxon>Characodon</taxon>
    </lineage>
</organism>
<gene>
    <name evidence="1" type="ORF">CHARACLAT_028828</name>
</gene>
<dbReference type="Proteomes" id="UP001352852">
    <property type="component" value="Unassembled WGS sequence"/>
</dbReference>
<evidence type="ECO:0000313" key="2">
    <source>
        <dbReference type="Proteomes" id="UP001352852"/>
    </source>
</evidence>
<keyword evidence="2" id="KW-1185">Reference proteome</keyword>
<reference evidence="1 2" key="1">
    <citation type="submission" date="2021-06" db="EMBL/GenBank/DDBJ databases">
        <authorList>
            <person name="Palmer J.M."/>
        </authorList>
    </citation>
    <scope>NUCLEOTIDE SEQUENCE [LARGE SCALE GENOMIC DNA]</scope>
    <source>
        <strain evidence="1 2">CL_MEX2019</strain>
        <tissue evidence="1">Muscle</tissue>
    </source>
</reference>
<comment type="caution">
    <text evidence="1">The sequence shown here is derived from an EMBL/GenBank/DDBJ whole genome shotgun (WGS) entry which is preliminary data.</text>
</comment>
<name>A0ABU7DV17_9TELE</name>
<evidence type="ECO:0000313" key="1">
    <source>
        <dbReference type="EMBL" id="MED6278903.1"/>
    </source>
</evidence>